<keyword evidence="8" id="KW-0413">Isomerase</keyword>
<dbReference type="SMART" id="SM00490">
    <property type="entry name" value="HELICc"/>
    <property type="match status" value="1"/>
</dbReference>
<protein>
    <recommendedName>
        <fullName evidence="11">ATP-dependent DNA helicase RecQ</fullName>
        <ecNumber evidence="10">5.6.2.4</ecNumber>
    </recommendedName>
    <alternativeName>
        <fullName evidence="12">DNA 3'-5' helicase RecQ</fullName>
    </alternativeName>
</protein>
<comment type="similarity">
    <text evidence="1">Belongs to the helicase family. RecQ subfamily.</text>
</comment>
<evidence type="ECO:0000256" key="12">
    <source>
        <dbReference type="ARBA" id="ARBA00044550"/>
    </source>
</evidence>
<dbReference type="Proteomes" id="UP001595818">
    <property type="component" value="Unassembled WGS sequence"/>
</dbReference>
<feature type="domain" description="Helicase ATP-binding" evidence="13">
    <location>
        <begin position="26"/>
        <end position="194"/>
    </location>
</feature>
<feature type="domain" description="Helicase C-terminal" evidence="14">
    <location>
        <begin position="215"/>
        <end position="361"/>
    </location>
</feature>
<dbReference type="Pfam" id="PF16124">
    <property type="entry name" value="RecQ_Zn_bind"/>
    <property type="match status" value="1"/>
</dbReference>
<dbReference type="Gene3D" id="3.40.50.300">
    <property type="entry name" value="P-loop containing nucleotide triphosphate hydrolases"/>
    <property type="match status" value="2"/>
</dbReference>
<dbReference type="InterPro" id="IPR011545">
    <property type="entry name" value="DEAD/DEAH_box_helicase_dom"/>
</dbReference>
<dbReference type="EMBL" id="JBHSJJ010000007">
    <property type="protein sequence ID" value="MFC4872676.1"/>
    <property type="molecule type" value="Genomic_DNA"/>
</dbReference>
<dbReference type="PROSITE" id="PS51194">
    <property type="entry name" value="HELICASE_CTER"/>
    <property type="match status" value="1"/>
</dbReference>
<evidence type="ECO:0000256" key="4">
    <source>
        <dbReference type="ARBA" id="ARBA00022801"/>
    </source>
</evidence>
<dbReference type="InterPro" id="IPR036388">
    <property type="entry name" value="WH-like_DNA-bd_sf"/>
</dbReference>
<keyword evidence="3" id="KW-0547">Nucleotide-binding</keyword>
<dbReference type="InterPro" id="IPR032284">
    <property type="entry name" value="RecQ_Zn-bd"/>
</dbReference>
<organism evidence="15 16">
    <name type="scientific">Negadavirga shengliensis</name>
    <dbReference type="NCBI Taxonomy" id="1389218"/>
    <lineage>
        <taxon>Bacteria</taxon>
        <taxon>Pseudomonadati</taxon>
        <taxon>Bacteroidota</taxon>
        <taxon>Cytophagia</taxon>
        <taxon>Cytophagales</taxon>
        <taxon>Cyclobacteriaceae</taxon>
        <taxon>Negadavirga</taxon>
    </lineage>
</organism>
<comment type="catalytic activity">
    <reaction evidence="9">
        <text>Couples ATP hydrolysis with the unwinding of duplex DNA by translocating in the 3'-5' direction.</text>
        <dbReference type="EC" id="5.6.2.4"/>
    </reaction>
</comment>
<evidence type="ECO:0000256" key="5">
    <source>
        <dbReference type="ARBA" id="ARBA00022806"/>
    </source>
</evidence>
<dbReference type="PROSITE" id="PS51192">
    <property type="entry name" value="HELICASE_ATP_BIND_1"/>
    <property type="match status" value="1"/>
</dbReference>
<keyword evidence="2" id="KW-0479">Metal-binding</keyword>
<dbReference type="SUPFAM" id="SSF52540">
    <property type="entry name" value="P-loop containing nucleoside triphosphate hydrolases"/>
    <property type="match status" value="1"/>
</dbReference>
<evidence type="ECO:0000256" key="11">
    <source>
        <dbReference type="ARBA" id="ARBA00044535"/>
    </source>
</evidence>
<dbReference type="InterPro" id="IPR027417">
    <property type="entry name" value="P-loop_NTPase"/>
</dbReference>
<name>A0ABV9T2E2_9BACT</name>
<sequence length="637" mass="72729">MKTKALHVLKAYFGYQDFRPLQEEIVLSIADGGDTLALLPTGGGKSICFQVPALMQEGICIVVSPLIALMKDQVDNLKQRGVKATAIYSGMQKREIDTLLDNCVYGDIKFLYLSPERLKTDLFVERFKRMNVCMIAVDEAHCISQWGYDFRPPYLEIAALREIHPHVPMIALTASATMEVRKDIIDKLRLKKPNVFVQSFARKNLSYVVRWAENKFEKALDILNKVPGSAIIYVRSRKGTKEIAAQLNRLGVSATFYHAGLDQQKRESRQMEWIKGKVRVMVATNAFGMGIDKPDVRLVVHIEAPENLENYYQEAGRAGRDGIKAFAVLIVQEQDLLLLKEKAEKSYPPEETIKRVYQSLANYYRIAVGSSPMGSYDFDLTDFTQNYQLDPMTTYNVLKVMQEESLVLFTESVFMPSTLHILVDQSKLYETQIAYAKLDPLIKVLLRMYGGELFVNYIKIYESKLAKLLQLSEMEVVRMLEQLDAMGVVAYHARKDKPQVTFLTPRLDARSLPLDKRRIAHRRQQAILKAQRMIGYARNEMNCRTDQILEYFGEHSDHLCGICDVCLKAKREAGHVGDLELIKEKLLRTLQGGKAFSVEELFSRSKLNMDDEGVGILRELEDQEIIHTEMDGKIKLK</sequence>
<dbReference type="SMART" id="SM00487">
    <property type="entry name" value="DEXDc"/>
    <property type="match status" value="1"/>
</dbReference>
<keyword evidence="7" id="KW-0238">DNA-binding</keyword>
<dbReference type="Pfam" id="PF00270">
    <property type="entry name" value="DEAD"/>
    <property type="match status" value="1"/>
</dbReference>
<reference evidence="16" key="1">
    <citation type="journal article" date="2019" name="Int. J. Syst. Evol. Microbiol.">
        <title>The Global Catalogue of Microorganisms (GCM) 10K type strain sequencing project: providing services to taxonomists for standard genome sequencing and annotation.</title>
        <authorList>
            <consortium name="The Broad Institute Genomics Platform"/>
            <consortium name="The Broad Institute Genome Sequencing Center for Infectious Disease"/>
            <person name="Wu L."/>
            <person name="Ma J."/>
        </authorList>
    </citation>
    <scope>NUCLEOTIDE SEQUENCE [LARGE SCALE GENOMIC DNA]</scope>
    <source>
        <strain evidence="16">CGMCC 4.7466</strain>
    </source>
</reference>
<dbReference type="CDD" id="cd17920">
    <property type="entry name" value="DEXHc_RecQ"/>
    <property type="match status" value="1"/>
</dbReference>
<dbReference type="InterPro" id="IPR001650">
    <property type="entry name" value="Helicase_C-like"/>
</dbReference>
<dbReference type="GO" id="GO:0003678">
    <property type="term" value="F:DNA helicase activity"/>
    <property type="evidence" value="ECO:0007669"/>
    <property type="project" value="UniProtKB-EC"/>
</dbReference>
<evidence type="ECO:0000256" key="7">
    <source>
        <dbReference type="ARBA" id="ARBA00023125"/>
    </source>
</evidence>
<keyword evidence="16" id="KW-1185">Reference proteome</keyword>
<evidence type="ECO:0000256" key="2">
    <source>
        <dbReference type="ARBA" id="ARBA00022723"/>
    </source>
</evidence>
<evidence type="ECO:0000256" key="6">
    <source>
        <dbReference type="ARBA" id="ARBA00022840"/>
    </source>
</evidence>
<evidence type="ECO:0000256" key="8">
    <source>
        <dbReference type="ARBA" id="ARBA00023235"/>
    </source>
</evidence>
<dbReference type="NCBIfam" id="TIGR00614">
    <property type="entry name" value="recQ_fam"/>
    <property type="match status" value="1"/>
</dbReference>
<evidence type="ECO:0000313" key="15">
    <source>
        <dbReference type="EMBL" id="MFC4872676.1"/>
    </source>
</evidence>
<dbReference type="InterPro" id="IPR004589">
    <property type="entry name" value="DNA_helicase_ATP-dep_RecQ"/>
</dbReference>
<dbReference type="EC" id="5.6.2.4" evidence="10"/>
<dbReference type="RefSeq" id="WP_377065259.1">
    <property type="nucleotide sequence ID" value="NZ_JBHSJJ010000007.1"/>
</dbReference>
<dbReference type="GO" id="GO:0016787">
    <property type="term" value="F:hydrolase activity"/>
    <property type="evidence" value="ECO:0007669"/>
    <property type="project" value="UniProtKB-KW"/>
</dbReference>
<dbReference type="PANTHER" id="PTHR13710">
    <property type="entry name" value="DNA HELICASE RECQ FAMILY MEMBER"/>
    <property type="match status" value="1"/>
</dbReference>
<evidence type="ECO:0000259" key="14">
    <source>
        <dbReference type="PROSITE" id="PS51194"/>
    </source>
</evidence>
<evidence type="ECO:0000256" key="3">
    <source>
        <dbReference type="ARBA" id="ARBA00022741"/>
    </source>
</evidence>
<keyword evidence="4 15" id="KW-0378">Hydrolase</keyword>
<comment type="caution">
    <text evidence="15">The sequence shown here is derived from an EMBL/GenBank/DDBJ whole genome shotgun (WGS) entry which is preliminary data.</text>
</comment>
<accession>A0ABV9T2E2</accession>
<gene>
    <name evidence="15" type="ORF">ACFPFU_13345</name>
</gene>
<evidence type="ECO:0000256" key="10">
    <source>
        <dbReference type="ARBA" id="ARBA00034808"/>
    </source>
</evidence>
<evidence type="ECO:0000256" key="9">
    <source>
        <dbReference type="ARBA" id="ARBA00034617"/>
    </source>
</evidence>
<dbReference type="Pfam" id="PF00271">
    <property type="entry name" value="Helicase_C"/>
    <property type="match status" value="1"/>
</dbReference>
<dbReference type="Gene3D" id="1.10.10.10">
    <property type="entry name" value="Winged helix-like DNA-binding domain superfamily/Winged helix DNA-binding domain"/>
    <property type="match status" value="1"/>
</dbReference>
<evidence type="ECO:0000256" key="1">
    <source>
        <dbReference type="ARBA" id="ARBA00005446"/>
    </source>
</evidence>
<evidence type="ECO:0000259" key="13">
    <source>
        <dbReference type="PROSITE" id="PS51192"/>
    </source>
</evidence>
<proteinExistence type="inferred from homology"/>
<dbReference type="InterPro" id="IPR014001">
    <property type="entry name" value="Helicase_ATP-bd"/>
</dbReference>
<dbReference type="PANTHER" id="PTHR13710:SF105">
    <property type="entry name" value="ATP-DEPENDENT DNA HELICASE Q1"/>
    <property type="match status" value="1"/>
</dbReference>
<keyword evidence="5 15" id="KW-0347">Helicase</keyword>
<evidence type="ECO:0000313" key="16">
    <source>
        <dbReference type="Proteomes" id="UP001595818"/>
    </source>
</evidence>
<keyword evidence="6" id="KW-0067">ATP-binding</keyword>